<feature type="transmembrane region" description="Helical" evidence="1">
    <location>
        <begin position="37"/>
        <end position="56"/>
    </location>
</feature>
<evidence type="ECO:0000313" key="3">
    <source>
        <dbReference type="Proteomes" id="UP000051500"/>
    </source>
</evidence>
<keyword evidence="1" id="KW-0472">Membrane</keyword>
<comment type="caution">
    <text evidence="2">The sequence shown here is derived from an EMBL/GenBank/DDBJ whole genome shotgun (WGS) entry which is preliminary data.</text>
</comment>
<dbReference type="PANTHER" id="PTHR41771:SF1">
    <property type="entry name" value="MEMBRANE PROTEIN"/>
    <property type="match status" value="1"/>
</dbReference>
<dbReference type="PANTHER" id="PTHR41771">
    <property type="entry name" value="MEMBRANE PROTEIN-RELATED"/>
    <property type="match status" value="1"/>
</dbReference>
<protein>
    <submittedName>
        <fullName evidence="2">Integral membrane protein</fullName>
    </submittedName>
</protein>
<dbReference type="PATRIC" id="fig|1122146.4.peg.138"/>
<gene>
    <name evidence="2" type="ORF">IV53_GL000137</name>
</gene>
<name>A0A0R2KJL9_9LACO</name>
<reference evidence="2 3" key="1">
    <citation type="journal article" date="2015" name="Genome Announc.">
        <title>Expanding the biotechnology potential of lactobacilli through comparative genomics of 213 strains and associated genera.</title>
        <authorList>
            <person name="Sun Z."/>
            <person name="Harris H.M."/>
            <person name="McCann A."/>
            <person name="Guo C."/>
            <person name="Argimon S."/>
            <person name="Zhang W."/>
            <person name="Yang X."/>
            <person name="Jeffery I.B."/>
            <person name="Cooney J.C."/>
            <person name="Kagawa T.F."/>
            <person name="Liu W."/>
            <person name="Song Y."/>
            <person name="Salvetti E."/>
            <person name="Wrobel A."/>
            <person name="Rasinkangas P."/>
            <person name="Parkhill J."/>
            <person name="Rea M.C."/>
            <person name="O'Sullivan O."/>
            <person name="Ritari J."/>
            <person name="Douillard F.P."/>
            <person name="Paul Ross R."/>
            <person name="Yang R."/>
            <person name="Briner A.E."/>
            <person name="Felis G.E."/>
            <person name="de Vos W.M."/>
            <person name="Barrangou R."/>
            <person name="Klaenhammer T.R."/>
            <person name="Caufield P.W."/>
            <person name="Cui Y."/>
            <person name="Zhang H."/>
            <person name="O'Toole P.W."/>
        </authorList>
    </citation>
    <scope>NUCLEOTIDE SEQUENCE [LARGE SCALE GENOMIC DNA]</scope>
    <source>
        <strain evidence="2 3">DSM 22408</strain>
    </source>
</reference>
<feature type="transmembrane region" description="Helical" evidence="1">
    <location>
        <begin position="68"/>
        <end position="88"/>
    </location>
</feature>
<evidence type="ECO:0000313" key="2">
    <source>
        <dbReference type="EMBL" id="KRN89419.1"/>
    </source>
</evidence>
<feature type="transmembrane region" description="Helical" evidence="1">
    <location>
        <begin position="210"/>
        <end position="229"/>
    </location>
</feature>
<dbReference type="InterPro" id="IPR012507">
    <property type="entry name" value="YibE_F"/>
</dbReference>
<dbReference type="STRING" id="1122146.IV53_GL000137"/>
<feature type="transmembrane region" description="Helical" evidence="1">
    <location>
        <begin position="172"/>
        <end position="190"/>
    </location>
</feature>
<dbReference type="Pfam" id="PF07907">
    <property type="entry name" value="YibE_F"/>
    <property type="match status" value="1"/>
</dbReference>
<sequence length="243" mass="26909">MVLVGGKSGFISFLSLICNFFILFVTVILIAGGFPAIWVSFFAGICILAITIYMGNNDERSTNVAFKATFIVMLMMLVLIIPFNHWAYLQGFSPEQSSEIEAFNILIGVNFREIAIATTMLSTLGAIAEASIAIASGLEEIIEHHPGIGLVGLFKSGKNIGFQIMGMTLNTLFFGLFGGDLALFVLLYKLDASFGYYLNSKIFVMECFRVLYSAIAVVAVIWITTYLMGRRINHYRRSTDRIK</sequence>
<feature type="transmembrane region" description="Helical" evidence="1">
    <location>
        <begin position="12"/>
        <end position="31"/>
    </location>
</feature>
<dbReference type="AlphaFoldDB" id="A0A0R2KJL9"/>
<dbReference type="EMBL" id="JQBZ01000016">
    <property type="protein sequence ID" value="KRN89419.1"/>
    <property type="molecule type" value="Genomic_DNA"/>
</dbReference>
<dbReference type="InterPro" id="IPR014564">
    <property type="entry name" value="UCP031503_TM"/>
</dbReference>
<organism evidence="2 3">
    <name type="scientific">Ligilactobacillus ceti DSM 22408</name>
    <dbReference type="NCBI Taxonomy" id="1122146"/>
    <lineage>
        <taxon>Bacteria</taxon>
        <taxon>Bacillati</taxon>
        <taxon>Bacillota</taxon>
        <taxon>Bacilli</taxon>
        <taxon>Lactobacillales</taxon>
        <taxon>Lactobacillaceae</taxon>
        <taxon>Ligilactobacillus</taxon>
    </lineage>
</organism>
<dbReference type="Proteomes" id="UP000051500">
    <property type="component" value="Unassembled WGS sequence"/>
</dbReference>
<dbReference type="PIRSF" id="PIRSF031503">
    <property type="entry name" value="UCP031503_mp"/>
    <property type="match status" value="1"/>
</dbReference>
<keyword evidence="3" id="KW-1185">Reference proteome</keyword>
<proteinExistence type="predicted"/>
<evidence type="ECO:0000256" key="1">
    <source>
        <dbReference type="SAM" id="Phobius"/>
    </source>
</evidence>
<keyword evidence="1" id="KW-0812">Transmembrane</keyword>
<dbReference type="eggNOG" id="COG5438">
    <property type="taxonomic scope" value="Bacteria"/>
</dbReference>
<accession>A0A0R2KJL9</accession>
<keyword evidence="1" id="KW-1133">Transmembrane helix</keyword>